<name>A0A7J6HFS3_CANSA</name>
<sequence>MSLVQLLEQTIKGGGVSSANAIENNGLMVHESIPQPLQAVFSTLMYLIDMKGLQDSPTSNAFTLKYHLKGKLVNIARDVGHKNWMALKFFFKWADSDVVECVTSDGELWKKIGASIKKSHMVECYAVEEVVSPTNETGNLTQDGVDLGNGAVTQGPVLDGDLGATNEDIGSGLEAEKGVVTGEPVGPTTEEIVSALEAEIGAVSGEPVGLTIEEIGTGLEEFLPCVEAEIGDVTTEAIRLGNKEINGEYEAEKIARDDDFVAAAMEGFDTFGMGNGEESDYDEELNENNNVAAKNAGTFEVNNGLANEDSEDDGDPDYIMDEEEEEKTNDENRQREGKRHVDFDVDEVVLESDGEKIIFESSSSDIESENEETNEFHTRKRKSKRARMPHLPEFRPDVDMVKVKFQKGLVFQSGSQFKDAVREYAIQNGKDIFFKKNEPTRVRAKCGGVNCPWELYASKIDNTPTFVVKTFNETHQCPRINTNRFAAGKWLGKKYLDEFKMHDKWGISSFQLKVGKDHTLKISRDKAYRARTFASKTIEGSYEEQYNALWDYAEEIKWTNKGSTREGGAVALDGGEATEMRCWWWRMCVAGGGGEEWPRSGKLVMVKPEGKIQPGRPKKNRRLELDEIAPPGAKRLRRRFHRMRCSGCGLQGHNFRTCSKNNKNKVNEAPADPGEYSRNVNLEINQSVSSANRDSSLQPATTQVESFDLMLVSSLNFTKNIDDQ</sequence>
<reference evidence="3 4" key="1">
    <citation type="journal article" date="2020" name="bioRxiv">
        <title>Sequence and annotation of 42 cannabis genomes reveals extensive copy number variation in cannabinoid synthesis and pathogen resistance genes.</title>
        <authorList>
            <person name="Mckernan K.J."/>
            <person name="Helbert Y."/>
            <person name="Kane L.T."/>
            <person name="Ebling H."/>
            <person name="Zhang L."/>
            <person name="Liu B."/>
            <person name="Eaton Z."/>
            <person name="Mclaughlin S."/>
            <person name="Kingan S."/>
            <person name="Baybayan P."/>
            <person name="Concepcion G."/>
            <person name="Jordan M."/>
            <person name="Riva A."/>
            <person name="Barbazuk W."/>
            <person name="Harkins T."/>
        </authorList>
    </citation>
    <scope>NUCLEOTIDE SEQUENCE [LARGE SCALE GENOMIC DNA]</scope>
    <source>
        <strain evidence="4">cv. Jamaican Lion 4</strain>
        <tissue evidence="3">Leaf</tissue>
    </source>
</reference>
<dbReference type="Proteomes" id="UP000583929">
    <property type="component" value="Unassembled WGS sequence"/>
</dbReference>
<feature type="domain" description="Transposase MuDR plant" evidence="2">
    <location>
        <begin position="403"/>
        <end position="468"/>
    </location>
</feature>
<proteinExistence type="predicted"/>
<dbReference type="EMBL" id="JAATIQ010000046">
    <property type="protein sequence ID" value="KAF4394163.1"/>
    <property type="molecule type" value="Genomic_DNA"/>
</dbReference>
<gene>
    <name evidence="3" type="ORF">G4B88_000674</name>
</gene>
<dbReference type="PANTHER" id="PTHR31973">
    <property type="entry name" value="POLYPROTEIN, PUTATIVE-RELATED"/>
    <property type="match status" value="1"/>
</dbReference>
<dbReference type="PANTHER" id="PTHR31973:SF187">
    <property type="entry name" value="MUTATOR TRANSPOSASE MUDRA PROTEIN"/>
    <property type="match status" value="1"/>
</dbReference>
<keyword evidence="4" id="KW-1185">Reference proteome</keyword>
<evidence type="ECO:0000313" key="4">
    <source>
        <dbReference type="Proteomes" id="UP000583929"/>
    </source>
</evidence>
<dbReference type="AlphaFoldDB" id="A0A7J6HFS3"/>
<evidence type="ECO:0000256" key="1">
    <source>
        <dbReference type="SAM" id="MobiDB-lite"/>
    </source>
</evidence>
<feature type="region of interest" description="Disordered" evidence="1">
    <location>
        <begin position="363"/>
        <end position="387"/>
    </location>
</feature>
<dbReference type="Pfam" id="PF03108">
    <property type="entry name" value="DBD_Tnp_Mut"/>
    <property type="match status" value="1"/>
</dbReference>
<protein>
    <recommendedName>
        <fullName evidence="2">Transposase MuDR plant domain-containing protein</fullName>
    </recommendedName>
</protein>
<accession>A0A7J6HFS3</accession>
<organism evidence="3 4">
    <name type="scientific">Cannabis sativa</name>
    <name type="common">Hemp</name>
    <name type="synonym">Marijuana</name>
    <dbReference type="NCBI Taxonomy" id="3483"/>
    <lineage>
        <taxon>Eukaryota</taxon>
        <taxon>Viridiplantae</taxon>
        <taxon>Streptophyta</taxon>
        <taxon>Embryophyta</taxon>
        <taxon>Tracheophyta</taxon>
        <taxon>Spermatophyta</taxon>
        <taxon>Magnoliopsida</taxon>
        <taxon>eudicotyledons</taxon>
        <taxon>Gunneridae</taxon>
        <taxon>Pentapetalae</taxon>
        <taxon>rosids</taxon>
        <taxon>fabids</taxon>
        <taxon>Rosales</taxon>
        <taxon>Cannabaceae</taxon>
        <taxon>Cannabis</taxon>
    </lineage>
</organism>
<dbReference type="InterPro" id="IPR004332">
    <property type="entry name" value="Transposase_MuDR"/>
</dbReference>
<feature type="compositionally biased region" description="Basic residues" evidence="1">
    <location>
        <begin position="378"/>
        <end position="387"/>
    </location>
</feature>
<evidence type="ECO:0000313" key="3">
    <source>
        <dbReference type="EMBL" id="KAF4394163.1"/>
    </source>
</evidence>
<comment type="caution">
    <text evidence="3">The sequence shown here is derived from an EMBL/GenBank/DDBJ whole genome shotgun (WGS) entry which is preliminary data.</text>
</comment>
<evidence type="ECO:0000259" key="2">
    <source>
        <dbReference type="Pfam" id="PF03108"/>
    </source>
</evidence>